<dbReference type="RefSeq" id="WP_395131071.1">
    <property type="nucleotide sequence ID" value="NZ_JBIMPR010000001.1"/>
</dbReference>
<evidence type="ECO:0000313" key="2">
    <source>
        <dbReference type="Proteomes" id="UP001609376"/>
    </source>
</evidence>
<protein>
    <recommendedName>
        <fullName evidence="3">GNAT family N-acetyltransferase</fullName>
    </recommendedName>
</protein>
<dbReference type="EMBL" id="JBIMPR010000001">
    <property type="protein sequence ID" value="MFH5772710.1"/>
    <property type="molecule type" value="Genomic_DNA"/>
</dbReference>
<keyword evidence="2" id="KW-1185">Reference proteome</keyword>
<dbReference type="Proteomes" id="UP001609376">
    <property type="component" value="Unassembled WGS sequence"/>
</dbReference>
<evidence type="ECO:0008006" key="3">
    <source>
        <dbReference type="Google" id="ProtNLM"/>
    </source>
</evidence>
<sequence length="168" mass="18972">MPVLQDCEWLGDAGLADRFFAALDPAGSMVAVVGFTMKRHRLSDGGLTACLIRGCTTPGAHQHAASWLISRACRALRRDGVRKIIAYSDVLAGERGVIYRAAGFKLAEMKAKTRFRVRPPGIRWHQHGLCYSDRWLRHGGRNWSHATARANGFKVERIPQRQRWERHL</sequence>
<dbReference type="InterPro" id="IPR057895">
    <property type="entry name" value="Mom"/>
</dbReference>
<gene>
    <name evidence="1" type="ORF">ACHFJ0_00585</name>
</gene>
<accession>A0ABW7LEQ8</accession>
<proteinExistence type="predicted"/>
<evidence type="ECO:0000313" key="1">
    <source>
        <dbReference type="EMBL" id="MFH5772710.1"/>
    </source>
</evidence>
<name>A0ABW7LEQ8_9RHOB</name>
<reference evidence="1 2" key="1">
    <citation type="submission" date="2024-10" db="EMBL/GenBank/DDBJ databases">
        <title>Paracoccus drimophilus sp. nov., a novel bacterium from corn roots in Hunan.</title>
        <authorList>
            <person name="Li X."/>
        </authorList>
    </citation>
    <scope>NUCLEOTIDE SEQUENCE [LARGE SCALE GENOMIC DNA]</scope>
    <source>
        <strain evidence="1 2">NGMCC 1.201697</strain>
    </source>
</reference>
<dbReference type="Pfam" id="PF25680">
    <property type="entry name" value="Mom"/>
    <property type="match status" value="1"/>
</dbReference>
<organism evidence="1 2">
    <name type="scientific">Paracoccus broussonetiae subsp. drimophilus</name>
    <dbReference type="NCBI Taxonomy" id="3373869"/>
    <lineage>
        <taxon>Bacteria</taxon>
        <taxon>Pseudomonadati</taxon>
        <taxon>Pseudomonadota</taxon>
        <taxon>Alphaproteobacteria</taxon>
        <taxon>Rhodobacterales</taxon>
        <taxon>Paracoccaceae</taxon>
        <taxon>Paracoccus</taxon>
        <taxon>Paracoccus broussonetiae</taxon>
    </lineage>
</organism>
<comment type="caution">
    <text evidence="1">The sequence shown here is derived from an EMBL/GenBank/DDBJ whole genome shotgun (WGS) entry which is preliminary data.</text>
</comment>